<feature type="domain" description="Glutamine amidotransferase type-2" evidence="12">
    <location>
        <begin position="2"/>
        <end position="221"/>
    </location>
</feature>
<name>A0A412INH0_9FIRM</name>
<dbReference type="SUPFAM" id="SSF56235">
    <property type="entry name" value="N-terminal nucleophile aminohydrolases (Ntn hydrolases)"/>
    <property type="match status" value="1"/>
</dbReference>
<evidence type="ECO:0000313" key="13">
    <source>
        <dbReference type="EMBL" id="RGS39574.1"/>
    </source>
</evidence>
<dbReference type="CDD" id="cd01991">
    <property type="entry name" value="Asn_synthase_B_C"/>
    <property type="match status" value="1"/>
</dbReference>
<sequence length="618" mass="71188">MCSIAGFYNSSRNFNTEQERYSYILNDMNKALAHRGPDAQNTVLSSHCGLAHTRLSIRDVARGEQPMKKVIGENTIYIVYNGEIYNTKELKSELLALGYTFDTTSDTEVILNCFLHYGPDFVHRLNGIFAFAIYDEHIQTIYLYRDHFGIKPLYYSVTDDRTLVFASEIKGILCYPGIRPVIDANGLCEVFGIGPSKTPGCGVFKNIDEVKPGHFMKFSAYGMTDFTYYRITSTPHTDSYEDTVEKVRYLVKDSIEKQIVSDVPICTFLSGGIDSSIVSSVCAAKLREQGKKLHTFSFDFKDNSKYFKSNAFQPEQDRPYVDMMVSHIDSDHTYLTCNYSDLADYLYTSVESRDMPTMADVDSSLLYFCSLVAKEYKVVLTGECADEIFGGYPWFYRDELLSSDTFPWMKDLSPRLSVLSPDIRDTLDIPGYVSSLYNSLLSEINLLPGESDTEKRRRQISYLNIRMFMQTLLDRMDRTSMASGLEARVPFADPRILDYVFNVPWEYKYSEGCEKKLLREAMKDYVPHEIMYRKKSPYPKSYDPHYEQELAKRLLCVLNDPESPLLPLIDREYVKNFINAPKDYGRPWFGQLMAGPQMMAYLLQIDHWLRKYAIVLDI</sequence>
<evidence type="ECO:0000256" key="11">
    <source>
        <dbReference type="PIRSR" id="PIRSR001589-3"/>
    </source>
</evidence>
<evidence type="ECO:0000256" key="2">
    <source>
        <dbReference type="ARBA" id="ARBA00005752"/>
    </source>
</evidence>
<keyword evidence="4 10" id="KW-0547">Nucleotide-binding</keyword>
<evidence type="ECO:0000256" key="7">
    <source>
        <dbReference type="ARBA" id="ARBA00022962"/>
    </source>
</evidence>
<evidence type="ECO:0000256" key="6">
    <source>
        <dbReference type="ARBA" id="ARBA00022888"/>
    </source>
</evidence>
<comment type="caution">
    <text evidence="13">The sequence shown here is derived from an EMBL/GenBank/DDBJ whole genome shotgun (WGS) entry which is preliminary data.</text>
</comment>
<comment type="catalytic activity">
    <reaction evidence="8">
        <text>L-aspartate + L-glutamine + ATP + H2O = L-asparagine + L-glutamate + AMP + diphosphate + H(+)</text>
        <dbReference type="Rhea" id="RHEA:12228"/>
        <dbReference type="ChEBI" id="CHEBI:15377"/>
        <dbReference type="ChEBI" id="CHEBI:15378"/>
        <dbReference type="ChEBI" id="CHEBI:29985"/>
        <dbReference type="ChEBI" id="CHEBI:29991"/>
        <dbReference type="ChEBI" id="CHEBI:30616"/>
        <dbReference type="ChEBI" id="CHEBI:33019"/>
        <dbReference type="ChEBI" id="CHEBI:58048"/>
        <dbReference type="ChEBI" id="CHEBI:58359"/>
        <dbReference type="ChEBI" id="CHEBI:456215"/>
        <dbReference type="EC" id="6.3.5.4"/>
    </reaction>
</comment>
<keyword evidence="9" id="KW-0028">Amino-acid biosynthesis</keyword>
<dbReference type="Pfam" id="PF13537">
    <property type="entry name" value="GATase_7"/>
    <property type="match status" value="1"/>
</dbReference>
<evidence type="ECO:0000256" key="5">
    <source>
        <dbReference type="ARBA" id="ARBA00022840"/>
    </source>
</evidence>
<evidence type="ECO:0000256" key="8">
    <source>
        <dbReference type="ARBA" id="ARBA00048741"/>
    </source>
</evidence>
<comment type="pathway">
    <text evidence="1">Amino-acid biosynthesis; L-asparagine biosynthesis; L-asparagine from L-aspartate (L-Gln route): step 1/1.</text>
</comment>
<dbReference type="PANTHER" id="PTHR43284">
    <property type="entry name" value="ASPARAGINE SYNTHETASE (GLUTAMINE-HYDROLYZING)"/>
    <property type="match status" value="1"/>
</dbReference>
<dbReference type="EMBL" id="QRVK01000031">
    <property type="protein sequence ID" value="RGS39574.1"/>
    <property type="molecule type" value="Genomic_DNA"/>
</dbReference>
<dbReference type="Gene3D" id="3.60.20.10">
    <property type="entry name" value="Glutamine Phosphoribosylpyrophosphate, subunit 1, domain 1"/>
    <property type="match status" value="1"/>
</dbReference>
<reference evidence="13 14" key="1">
    <citation type="submission" date="2018-08" db="EMBL/GenBank/DDBJ databases">
        <title>A genome reference for cultivated species of the human gut microbiota.</title>
        <authorList>
            <person name="Zou Y."/>
            <person name="Xue W."/>
            <person name="Luo G."/>
        </authorList>
    </citation>
    <scope>NUCLEOTIDE SEQUENCE [LARGE SCALE GENOMIC DNA]</scope>
    <source>
        <strain evidence="13 14">AF22-21</strain>
    </source>
</reference>
<dbReference type="InterPro" id="IPR051786">
    <property type="entry name" value="ASN_synthetase/amidase"/>
</dbReference>
<gene>
    <name evidence="13" type="primary">asnB</name>
    <name evidence="13" type="ORF">DWX94_10725</name>
</gene>
<dbReference type="InterPro" id="IPR033738">
    <property type="entry name" value="AsnB_N"/>
</dbReference>
<dbReference type="GO" id="GO:0004066">
    <property type="term" value="F:asparagine synthase (glutamine-hydrolyzing) activity"/>
    <property type="evidence" value="ECO:0007669"/>
    <property type="project" value="UniProtKB-EC"/>
</dbReference>
<feature type="site" description="Important for beta-aspartyl-AMP intermediate formation" evidence="11">
    <location>
        <position position="383"/>
    </location>
</feature>
<keyword evidence="6 9" id="KW-0061">Asparagine biosynthesis</keyword>
<dbReference type="Proteomes" id="UP000283295">
    <property type="component" value="Unassembled WGS sequence"/>
</dbReference>
<protein>
    <recommendedName>
        <fullName evidence="3">asparagine synthase (glutamine-hydrolyzing)</fullName>
        <ecNumber evidence="3">6.3.5.4</ecNumber>
    </recommendedName>
</protein>
<dbReference type="EC" id="6.3.5.4" evidence="3"/>
<dbReference type="GO" id="GO:0005829">
    <property type="term" value="C:cytosol"/>
    <property type="evidence" value="ECO:0007669"/>
    <property type="project" value="TreeGrafter"/>
</dbReference>
<dbReference type="OrthoDB" id="9763290at2"/>
<evidence type="ECO:0000256" key="9">
    <source>
        <dbReference type="PIRSR" id="PIRSR001589-1"/>
    </source>
</evidence>
<dbReference type="Pfam" id="PF00733">
    <property type="entry name" value="Asn_synthase"/>
    <property type="match status" value="1"/>
</dbReference>
<dbReference type="Gene3D" id="3.40.50.620">
    <property type="entry name" value="HUPs"/>
    <property type="match status" value="1"/>
</dbReference>
<comment type="similarity">
    <text evidence="2">Belongs to the asparagine synthetase family.</text>
</comment>
<feature type="active site" description="For GATase activity" evidence="9">
    <location>
        <position position="2"/>
    </location>
</feature>
<dbReference type="InterPro" id="IPR001962">
    <property type="entry name" value="Asn_synthase"/>
</dbReference>
<dbReference type="PROSITE" id="PS51278">
    <property type="entry name" value="GATASE_TYPE_2"/>
    <property type="match status" value="1"/>
</dbReference>
<keyword evidence="7 9" id="KW-0315">Glutamine amidotransferase</keyword>
<evidence type="ECO:0000256" key="1">
    <source>
        <dbReference type="ARBA" id="ARBA00005187"/>
    </source>
</evidence>
<evidence type="ECO:0000256" key="3">
    <source>
        <dbReference type="ARBA" id="ARBA00012737"/>
    </source>
</evidence>
<evidence type="ECO:0000256" key="10">
    <source>
        <dbReference type="PIRSR" id="PIRSR001589-2"/>
    </source>
</evidence>
<dbReference type="GO" id="GO:0006529">
    <property type="term" value="P:asparagine biosynthetic process"/>
    <property type="evidence" value="ECO:0007669"/>
    <property type="project" value="UniProtKB-KW"/>
</dbReference>
<dbReference type="PIRSF" id="PIRSF001589">
    <property type="entry name" value="Asn_synthetase_glu-h"/>
    <property type="match status" value="1"/>
</dbReference>
<dbReference type="InterPro" id="IPR029055">
    <property type="entry name" value="Ntn_hydrolases_N"/>
</dbReference>
<dbReference type="InterPro" id="IPR006426">
    <property type="entry name" value="Asn_synth_AEB"/>
</dbReference>
<dbReference type="PANTHER" id="PTHR43284:SF1">
    <property type="entry name" value="ASPARAGINE SYNTHETASE"/>
    <property type="match status" value="1"/>
</dbReference>
<proteinExistence type="inferred from homology"/>
<keyword evidence="5 10" id="KW-0067">ATP-binding</keyword>
<evidence type="ECO:0000313" key="14">
    <source>
        <dbReference type="Proteomes" id="UP000283295"/>
    </source>
</evidence>
<dbReference type="InterPro" id="IPR017932">
    <property type="entry name" value="GATase_2_dom"/>
</dbReference>
<dbReference type="GO" id="GO:0005524">
    <property type="term" value="F:ATP binding"/>
    <property type="evidence" value="ECO:0007669"/>
    <property type="project" value="UniProtKB-KW"/>
</dbReference>
<evidence type="ECO:0000256" key="4">
    <source>
        <dbReference type="ARBA" id="ARBA00022741"/>
    </source>
</evidence>
<accession>A0A412INH0</accession>
<evidence type="ECO:0000259" key="12">
    <source>
        <dbReference type="PROSITE" id="PS51278"/>
    </source>
</evidence>
<feature type="binding site" evidence="10">
    <location>
        <position position="106"/>
    </location>
    <ligand>
        <name>L-glutamine</name>
        <dbReference type="ChEBI" id="CHEBI:58359"/>
    </ligand>
</feature>
<organism evidence="13 14">
    <name type="scientific">Coprococcus eutactus</name>
    <dbReference type="NCBI Taxonomy" id="33043"/>
    <lineage>
        <taxon>Bacteria</taxon>
        <taxon>Bacillati</taxon>
        <taxon>Bacillota</taxon>
        <taxon>Clostridia</taxon>
        <taxon>Lachnospirales</taxon>
        <taxon>Lachnospiraceae</taxon>
        <taxon>Coprococcus</taxon>
    </lineage>
</organism>
<dbReference type="NCBIfam" id="TIGR01536">
    <property type="entry name" value="asn_synth_AEB"/>
    <property type="match status" value="1"/>
</dbReference>
<dbReference type="InterPro" id="IPR014729">
    <property type="entry name" value="Rossmann-like_a/b/a_fold"/>
</dbReference>
<dbReference type="CDD" id="cd00712">
    <property type="entry name" value="AsnB"/>
    <property type="match status" value="1"/>
</dbReference>
<keyword evidence="13" id="KW-0436">Ligase</keyword>
<dbReference type="AlphaFoldDB" id="A0A412INH0"/>
<dbReference type="SUPFAM" id="SSF52402">
    <property type="entry name" value="Adenine nucleotide alpha hydrolases-like"/>
    <property type="match status" value="1"/>
</dbReference>